<dbReference type="SUPFAM" id="SSF53067">
    <property type="entry name" value="Actin-like ATPase domain"/>
    <property type="match status" value="2"/>
</dbReference>
<dbReference type="Pfam" id="PF00022">
    <property type="entry name" value="Actin"/>
    <property type="match status" value="1"/>
</dbReference>
<evidence type="ECO:0000313" key="3">
    <source>
        <dbReference type="Proteomes" id="UP001244341"/>
    </source>
</evidence>
<dbReference type="Gene3D" id="3.30.420.40">
    <property type="match status" value="2"/>
</dbReference>
<dbReference type="Proteomes" id="UP001244341">
    <property type="component" value="Chromosome 8b"/>
</dbReference>
<evidence type="ECO:0000313" key="2">
    <source>
        <dbReference type="EMBL" id="WIA17302.1"/>
    </source>
</evidence>
<dbReference type="CDD" id="cd13395">
    <property type="entry name" value="ASKHA_NBD_Arp4_ACTL6-like"/>
    <property type="match status" value="1"/>
</dbReference>
<comment type="similarity">
    <text evidence="1">Belongs to the actin family.</text>
</comment>
<dbReference type="InterPro" id="IPR043129">
    <property type="entry name" value="ATPase_NBD"/>
</dbReference>
<accession>A0ABY8U777</accession>
<dbReference type="InterPro" id="IPR004000">
    <property type="entry name" value="Actin"/>
</dbReference>
<gene>
    <name evidence="2" type="ORF">OEZ85_014169</name>
</gene>
<dbReference type="PANTHER" id="PTHR11937">
    <property type="entry name" value="ACTIN"/>
    <property type="match status" value="1"/>
</dbReference>
<dbReference type="Gene3D" id="3.90.640.10">
    <property type="entry name" value="Actin, Chain A, domain 4"/>
    <property type="match status" value="1"/>
</dbReference>
<organism evidence="2 3">
    <name type="scientific">Tetradesmus obliquus</name>
    <name type="common">Green alga</name>
    <name type="synonym">Acutodesmus obliquus</name>
    <dbReference type="NCBI Taxonomy" id="3088"/>
    <lineage>
        <taxon>Eukaryota</taxon>
        <taxon>Viridiplantae</taxon>
        <taxon>Chlorophyta</taxon>
        <taxon>core chlorophytes</taxon>
        <taxon>Chlorophyceae</taxon>
        <taxon>CS clade</taxon>
        <taxon>Sphaeropleales</taxon>
        <taxon>Scenedesmaceae</taxon>
        <taxon>Tetradesmus</taxon>
    </lineage>
</organism>
<reference evidence="2 3" key="1">
    <citation type="submission" date="2023-05" db="EMBL/GenBank/DDBJ databases">
        <title>A 100% complete, gapless, phased diploid assembly of the Scenedesmus obliquus UTEX 3031 genome.</title>
        <authorList>
            <person name="Biondi T.C."/>
            <person name="Hanschen E.R."/>
            <person name="Kwon T."/>
            <person name="Eng W."/>
            <person name="Kruse C.P.S."/>
            <person name="Koehler S.I."/>
            <person name="Kunde Y."/>
            <person name="Gleasner C.D."/>
            <person name="You Mak K.T."/>
            <person name="Polle J."/>
            <person name="Hovde B.T."/>
            <person name="Starkenburg S.R."/>
        </authorList>
    </citation>
    <scope>NUCLEOTIDE SEQUENCE [LARGE SCALE GENOMIC DNA]</scope>
    <source>
        <strain evidence="2 3">DOE0152z</strain>
    </source>
</reference>
<sequence length="438" mass="47646">MAAIYGGDEVNAVVLDLGTWQTKAGYAGDDTPKAVFPSLAGVVANSAAANGMEVDGQQQQQQQQQGRKLFYGSQELGYKRPDMEVVSPFTADGLLGDWEITQQLWKYALRERLHIDPRENAVLLAEPTHNSREVREKTVQAAFEHLGCPALFLAKDAVLATFSVAKQTSVVVDAGYGCTTVAGVHDGYVLTKSVSRSPVGGRLLNSCLQKAMEARGSQLRPRQTFKRVEKKGFPGEFDVLPAPDAAGLTTSFLAHQLELIVGDIKELVSRVSDVHFVEADNLTVPAITYELPDGNEIQVGVDRFKVPELLFQPQLVRSFPGMADHPLPDGLKGLAGLVVDSVNRCDTDVRKDLYQHVVLVGGTSLLTQMRERLELDISAAAPGGTKVKVTAPVNPTERRHAVWIGGSILASLGSFQQMWMSKQEYEEHGPGLIHRKAP</sequence>
<proteinExistence type="inferred from homology"/>
<evidence type="ECO:0000256" key="1">
    <source>
        <dbReference type="RuleBase" id="RU000487"/>
    </source>
</evidence>
<name>A0ABY8U777_TETOB</name>
<dbReference type="SMART" id="SM00268">
    <property type="entry name" value="ACTIN"/>
    <property type="match status" value="1"/>
</dbReference>
<protein>
    <submittedName>
        <fullName evidence="2">Uncharacterized protein</fullName>
    </submittedName>
</protein>
<keyword evidence="3" id="KW-1185">Reference proteome</keyword>
<dbReference type="EMBL" id="CP126215">
    <property type="protein sequence ID" value="WIA17302.1"/>
    <property type="molecule type" value="Genomic_DNA"/>
</dbReference>